<dbReference type="Proteomes" id="UP000292082">
    <property type="component" value="Unassembled WGS sequence"/>
</dbReference>
<sequence length="310" mass="33650">MFLLAVLHIALDIHIALSSFLMEHRSIETIATRLDTFNAVADAFGAAKFAIYVTQLLIGDGVMIYRAYVVWDRSFKVIVLPCVFLIGELILGYFISLAGPYAPKSWAMNTTALVNAFFLLSVVTNLLSSGLIMARVLSFTSRTEKFKRFSQDLQDGRFKSVTRRVVESILQSAAIYSIASISLAVTSFANYTVAFPACHSVFPSVIGMVFLLIVMRISSSANATSSHGSMLSQTGGSTLSLSSVPSGEEKPGFDAERDGHGRSLSEQKDRWRLSSPIAIHVSVSRTSDYEEVATLSPSSPPVNGAARPEC</sequence>
<feature type="chain" id="PRO_5021009718" evidence="3">
    <location>
        <begin position="19"/>
        <end position="310"/>
    </location>
</feature>
<feature type="transmembrane region" description="Helical" evidence="2">
    <location>
        <begin position="77"/>
        <end position="96"/>
    </location>
</feature>
<feature type="region of interest" description="Disordered" evidence="1">
    <location>
        <begin position="286"/>
        <end position="310"/>
    </location>
</feature>
<feature type="region of interest" description="Disordered" evidence="1">
    <location>
        <begin position="225"/>
        <end position="269"/>
    </location>
</feature>
<name>A0A4Q9QC97_9APHY</name>
<protein>
    <submittedName>
        <fullName evidence="4">Uncharacterized protein</fullName>
    </submittedName>
</protein>
<gene>
    <name evidence="4" type="ORF">BD310DRAFT_942883</name>
</gene>
<feature type="transmembrane region" description="Helical" evidence="2">
    <location>
        <begin position="116"/>
        <end position="138"/>
    </location>
</feature>
<organism evidence="4 5">
    <name type="scientific">Dichomitus squalens</name>
    <dbReference type="NCBI Taxonomy" id="114155"/>
    <lineage>
        <taxon>Eukaryota</taxon>
        <taxon>Fungi</taxon>
        <taxon>Dikarya</taxon>
        <taxon>Basidiomycota</taxon>
        <taxon>Agaricomycotina</taxon>
        <taxon>Agaricomycetes</taxon>
        <taxon>Polyporales</taxon>
        <taxon>Polyporaceae</taxon>
        <taxon>Dichomitus</taxon>
    </lineage>
</organism>
<keyword evidence="5" id="KW-1185">Reference proteome</keyword>
<feature type="transmembrane region" description="Helical" evidence="2">
    <location>
        <begin position="42"/>
        <end position="65"/>
    </location>
</feature>
<accession>A0A4Q9QC97</accession>
<dbReference type="EMBL" id="ML145084">
    <property type="protein sequence ID" value="TBU65245.1"/>
    <property type="molecule type" value="Genomic_DNA"/>
</dbReference>
<evidence type="ECO:0000313" key="4">
    <source>
        <dbReference type="EMBL" id="TBU65245.1"/>
    </source>
</evidence>
<keyword evidence="2" id="KW-0812">Transmembrane</keyword>
<dbReference type="AlphaFoldDB" id="A0A4Q9QC97"/>
<proteinExistence type="predicted"/>
<evidence type="ECO:0000256" key="3">
    <source>
        <dbReference type="SAM" id="SignalP"/>
    </source>
</evidence>
<evidence type="ECO:0000256" key="1">
    <source>
        <dbReference type="SAM" id="MobiDB-lite"/>
    </source>
</evidence>
<keyword evidence="3" id="KW-0732">Signal</keyword>
<feature type="transmembrane region" description="Helical" evidence="2">
    <location>
        <begin position="173"/>
        <end position="194"/>
    </location>
</feature>
<feature type="compositionally biased region" description="Basic and acidic residues" evidence="1">
    <location>
        <begin position="247"/>
        <end position="269"/>
    </location>
</feature>
<feature type="signal peptide" evidence="3">
    <location>
        <begin position="1"/>
        <end position="18"/>
    </location>
</feature>
<evidence type="ECO:0000256" key="2">
    <source>
        <dbReference type="SAM" id="Phobius"/>
    </source>
</evidence>
<dbReference type="STRING" id="114155.A0A4Q9QC97"/>
<keyword evidence="2" id="KW-0472">Membrane</keyword>
<feature type="compositionally biased region" description="Low complexity" evidence="1">
    <location>
        <begin position="225"/>
        <end position="246"/>
    </location>
</feature>
<reference evidence="4 5" key="1">
    <citation type="submission" date="2019-01" db="EMBL/GenBank/DDBJ databases">
        <title>Draft genome sequences of three monokaryotic isolates of the white-rot basidiomycete fungus Dichomitus squalens.</title>
        <authorList>
            <consortium name="DOE Joint Genome Institute"/>
            <person name="Lopez S.C."/>
            <person name="Andreopoulos B."/>
            <person name="Pangilinan J."/>
            <person name="Lipzen A."/>
            <person name="Riley R."/>
            <person name="Ahrendt S."/>
            <person name="Ng V."/>
            <person name="Barry K."/>
            <person name="Daum C."/>
            <person name="Grigoriev I.V."/>
            <person name="Hilden K.S."/>
            <person name="Makela M.R."/>
            <person name="de Vries R.P."/>
        </authorList>
    </citation>
    <scope>NUCLEOTIDE SEQUENCE [LARGE SCALE GENOMIC DNA]</scope>
    <source>
        <strain evidence="4 5">CBS 464.89</strain>
    </source>
</reference>
<feature type="transmembrane region" description="Helical" evidence="2">
    <location>
        <begin position="200"/>
        <end position="217"/>
    </location>
</feature>
<keyword evidence="2" id="KW-1133">Transmembrane helix</keyword>
<evidence type="ECO:0000313" key="5">
    <source>
        <dbReference type="Proteomes" id="UP000292082"/>
    </source>
</evidence>